<gene>
    <name evidence="1" type="ORF">SM757_00895</name>
</gene>
<dbReference type="Proteomes" id="UP001293718">
    <property type="component" value="Unassembled WGS sequence"/>
</dbReference>
<comment type="caution">
    <text evidence="1">The sequence shown here is derived from an EMBL/GenBank/DDBJ whole genome shotgun (WGS) entry which is preliminary data.</text>
</comment>
<proteinExistence type="predicted"/>
<organism evidence="1 2">
    <name type="scientific">Azohydromonas lata</name>
    <dbReference type="NCBI Taxonomy" id="45677"/>
    <lineage>
        <taxon>Bacteria</taxon>
        <taxon>Pseudomonadati</taxon>
        <taxon>Pseudomonadota</taxon>
        <taxon>Betaproteobacteria</taxon>
        <taxon>Burkholderiales</taxon>
        <taxon>Sphaerotilaceae</taxon>
        <taxon>Azohydromonas</taxon>
    </lineage>
</organism>
<dbReference type="SUPFAM" id="SSF54427">
    <property type="entry name" value="NTF2-like"/>
    <property type="match status" value="1"/>
</dbReference>
<sequence>MKVRDPQEIRSFLHQQVELWNAGRKHEMFDLYRRMVPGRMTIEYIGLPVMEGWQALEDMWQRFAGKVHIDVKEVMVTGNEAACYHHNTTIGAGTPPRPSIELYRFDGDDVQIRYFFTPQS</sequence>
<evidence type="ECO:0000313" key="2">
    <source>
        <dbReference type="Proteomes" id="UP001293718"/>
    </source>
</evidence>
<dbReference type="Gene3D" id="3.10.450.50">
    <property type="match status" value="1"/>
</dbReference>
<reference evidence="1 2" key="1">
    <citation type="submission" date="2023-11" db="EMBL/GenBank/DDBJ databases">
        <title>Draft genome of Azohydromonas lata strain H1 (DSM1123), a polyhydroxyalkanoate producer.</title>
        <authorList>
            <person name="Traversa D."/>
            <person name="D'Addabbo P."/>
            <person name="Pazzani C."/>
            <person name="Manzari C."/>
            <person name="Chiara M."/>
            <person name="Scrascia M."/>
        </authorList>
    </citation>
    <scope>NUCLEOTIDE SEQUENCE [LARGE SCALE GENOMIC DNA]</scope>
    <source>
        <strain evidence="1 2">H1</strain>
        <plasmid evidence="1">unnamed</plasmid>
    </source>
</reference>
<keyword evidence="2" id="KW-1185">Reference proteome</keyword>
<name>A0ABU5I9A3_9BURK</name>
<dbReference type="EMBL" id="JAXOJX010000001">
    <property type="protein sequence ID" value="MDZ5455120.1"/>
    <property type="molecule type" value="Genomic_DNA"/>
</dbReference>
<accession>A0ABU5I9A3</accession>
<dbReference type="RefSeq" id="WP_028997018.1">
    <property type="nucleotide sequence ID" value="NZ_JAXOJX010000001.1"/>
</dbReference>
<protein>
    <submittedName>
        <fullName evidence="1">Nuclear transport factor 2 family protein</fullName>
    </submittedName>
</protein>
<keyword evidence="1" id="KW-0614">Plasmid</keyword>
<evidence type="ECO:0000313" key="1">
    <source>
        <dbReference type="EMBL" id="MDZ5455120.1"/>
    </source>
</evidence>
<dbReference type="InterPro" id="IPR032710">
    <property type="entry name" value="NTF2-like_dom_sf"/>
</dbReference>
<geneLocation type="plasmid" evidence="1">
    <name>unnamed</name>
</geneLocation>